<dbReference type="AlphaFoldDB" id="Q6IGH8"/>
<proteinExistence type="predicted"/>
<dbReference type="EMBL" id="BK003788">
    <property type="protein sequence ID" value="DAA02486.1"/>
    <property type="molecule type" value="Genomic_DNA"/>
</dbReference>
<gene>
    <name evidence="1" type="ORF">HDC06250</name>
</gene>
<accession>Q6IGH8</accession>
<protein>
    <submittedName>
        <fullName evidence="1">HDC06250</fullName>
    </submittedName>
</protein>
<name>Q6IGH8_DROME</name>
<evidence type="ECO:0000313" key="1">
    <source>
        <dbReference type="EMBL" id="DAA02486.1"/>
    </source>
</evidence>
<sequence>MVKWSHGAMELWSYAPKGAYGIPIPTPYKWLGWNSGAVVQLAPGETKEPTPACSRLHRALFKFHNVDNFANRHLMQAPSSQAVVLWHQRGGVLGRGRGTTALCLVCGGGFCGQPANSRGTSIGGRIGGNCTGEYGVQCTPPHYCHWQLKVF</sequence>
<organism evidence="1">
    <name type="scientific">Drosophila melanogaster</name>
    <name type="common">Fruit fly</name>
    <dbReference type="NCBI Taxonomy" id="7227"/>
    <lineage>
        <taxon>Eukaryota</taxon>
        <taxon>Metazoa</taxon>
        <taxon>Ecdysozoa</taxon>
        <taxon>Arthropoda</taxon>
        <taxon>Hexapoda</taxon>
        <taxon>Insecta</taxon>
        <taxon>Pterygota</taxon>
        <taxon>Neoptera</taxon>
        <taxon>Endopterygota</taxon>
        <taxon>Diptera</taxon>
        <taxon>Brachycera</taxon>
        <taxon>Muscomorpha</taxon>
        <taxon>Ephydroidea</taxon>
        <taxon>Drosophilidae</taxon>
        <taxon>Drosophila</taxon>
        <taxon>Sophophora</taxon>
    </lineage>
</organism>
<reference evidence="1" key="1">
    <citation type="journal article" date="2003" name="Genome Biol.">
        <title>An integrated gene annotation and transcriptional profiling approach towards the full gene content of the Drosophila genome.</title>
        <authorList>
            <person name="Hild M."/>
            <person name="Beckmann B."/>
            <person name="Haas S.A."/>
            <person name="Koch B."/>
            <person name="Solovyev V."/>
            <person name="Busold C."/>
            <person name="Fellenberg K."/>
            <person name="Boutros M."/>
            <person name="Vingron M."/>
            <person name="Sauer F."/>
            <person name="Hoheisel J.D."/>
            <person name="Paro R."/>
        </authorList>
    </citation>
    <scope>NUCLEOTIDE SEQUENCE</scope>
</reference>